<dbReference type="Gene3D" id="3.20.20.70">
    <property type="entry name" value="Aldolase class I"/>
    <property type="match status" value="1"/>
</dbReference>
<evidence type="ECO:0000259" key="1">
    <source>
        <dbReference type="Pfam" id="PF02581"/>
    </source>
</evidence>
<sequence length="191" mass="20249">MPPPKTPAPFLMLSDADRLPYWQALIAAHPSAVGLVLRDYAHPKRAHLAAQMAQACRKQGRYFSVAGDARLAASVGAAFHCPSYMLARPALRHGRAAPQDSAAVHNMAELIAAQRAGFRSVLIAPVFATRSHPGARPLGAMRAAFLLRAARQMGLAAYAMGGMGWARWRRLGGFGAASGFAAIDAFNSDSA</sequence>
<dbReference type="InterPro" id="IPR022998">
    <property type="entry name" value="ThiamineP_synth_TenI"/>
</dbReference>
<dbReference type="AlphaFoldDB" id="A0A937HJU0"/>
<gene>
    <name evidence="2" type="ORF">ISQ19_02475</name>
</gene>
<dbReference type="GO" id="GO:0009228">
    <property type="term" value="P:thiamine biosynthetic process"/>
    <property type="evidence" value="ECO:0007669"/>
    <property type="project" value="UniProtKB-KW"/>
</dbReference>
<comment type="caution">
    <text evidence="2">The sequence shown here is derived from an EMBL/GenBank/DDBJ whole genome shotgun (WGS) entry which is preliminary data.</text>
</comment>
<dbReference type="InterPro" id="IPR036206">
    <property type="entry name" value="ThiamineP_synth_sf"/>
</dbReference>
<proteinExistence type="predicted"/>
<dbReference type="EMBL" id="JADHOK010000018">
    <property type="protein sequence ID" value="MBL6761543.1"/>
    <property type="molecule type" value="Genomic_DNA"/>
</dbReference>
<dbReference type="Proteomes" id="UP000785783">
    <property type="component" value="Unassembled WGS sequence"/>
</dbReference>
<dbReference type="Pfam" id="PF02581">
    <property type="entry name" value="TMP-TENI"/>
    <property type="match status" value="1"/>
</dbReference>
<dbReference type="SUPFAM" id="SSF51391">
    <property type="entry name" value="Thiamin phosphate synthase"/>
    <property type="match status" value="1"/>
</dbReference>
<protein>
    <submittedName>
        <fullName evidence="2">Thiamine phosphate synthase</fullName>
    </submittedName>
</protein>
<evidence type="ECO:0000313" key="2">
    <source>
        <dbReference type="EMBL" id="MBL6761543.1"/>
    </source>
</evidence>
<feature type="domain" description="Thiamine phosphate synthase/TenI" evidence="1">
    <location>
        <begin position="24"/>
        <end position="183"/>
    </location>
</feature>
<name>A0A937HJU0_9PROT</name>
<dbReference type="InterPro" id="IPR013785">
    <property type="entry name" value="Aldolase_TIM"/>
</dbReference>
<reference evidence="2" key="1">
    <citation type="submission" date="2020-10" db="EMBL/GenBank/DDBJ databases">
        <title>Microbiome of the Black Sea water column analyzed by genome centric metagenomics.</title>
        <authorList>
            <person name="Cabello-Yeves P.J."/>
            <person name="Callieri C."/>
            <person name="Picazo A."/>
            <person name="Mehrshad M."/>
            <person name="Haro-Moreno J.M."/>
            <person name="Roda-Garcia J."/>
            <person name="Dzembekova N."/>
            <person name="Slabakova V."/>
            <person name="Slabakova N."/>
            <person name="Moncheva S."/>
            <person name="Rodriguez-Valera F."/>
        </authorList>
    </citation>
    <scope>NUCLEOTIDE SEQUENCE</scope>
    <source>
        <strain evidence="2">BS307-5m-G5</strain>
    </source>
</reference>
<accession>A0A937HJU0</accession>
<organism evidence="2 3">
    <name type="scientific">PS1 clade bacterium</name>
    <dbReference type="NCBI Taxonomy" id="2175152"/>
    <lineage>
        <taxon>Bacteria</taxon>
        <taxon>Pseudomonadati</taxon>
        <taxon>Pseudomonadota</taxon>
        <taxon>Alphaproteobacteria</taxon>
        <taxon>PS1 clade</taxon>
    </lineage>
</organism>
<evidence type="ECO:0000313" key="3">
    <source>
        <dbReference type="Proteomes" id="UP000785783"/>
    </source>
</evidence>